<name>A0A4V1ISH6_9FUNG</name>
<evidence type="ECO:0000256" key="2">
    <source>
        <dbReference type="ARBA" id="ARBA00009105"/>
    </source>
</evidence>
<protein>
    <submittedName>
        <fullName evidence="10">Mannosyltransferase putative-domain-containing protein</fullName>
    </submittedName>
</protein>
<sequence>MGGSRSVISRRSVAFLGALQILVLGTFAIFYSRDALLVIACQFHSSANSTAACERIRSSATTSVLDEAPSLPVVALTSTLPTPANVLITTPFIPPVASTSILPTSVAAPAPPPPGTATPLHVAGPCKPSNNDYLLREDDFKKWTDEDIDAKRRDWQSWLSDEFPKRADYDAVSSGLAAAGRPAMQGRGIVIYIGKPSHLPFLNTSVSMIRRYGCRLPIEVWSFQREFEKQGDRDAIEAMGTPDAPVTYRFAEDPRNYVPMERGKGDGYHIKVAAIINAGFSDVLALDVDSIPLSNPEFLFDSPEYVENGAIFWPDYWKTHDENPVWRWILWNFLILPSPEPPRSPTTQESGMLVIDKKQSWKALNLLWYVERDDEIRAWHDFVLGDKDLFRFSFRATDTRVYWVQHWIQPGGFLTPDERGIPTFCGIAMVQHAPDGVPLFAHVNFVKHSKKHLFSPSHVPISVIKRYKPIPEADLPPGPRIGSRMMWGSSRGAKARFIEPPNYTCVDIVGGKREGLDRETEIFSIDNVNPRFGADLYWGVIHEDALKEQREWKAKQESLAYRSFLKPAPGPYAILIFLPRQINSCTWDNFPLCLSSITVFGQFQVKKAAASRGEVDGGVTLSIEDA</sequence>
<dbReference type="GO" id="GO:0000026">
    <property type="term" value="F:alpha-1,2-mannosyltransferase activity"/>
    <property type="evidence" value="ECO:0007669"/>
    <property type="project" value="TreeGrafter"/>
</dbReference>
<evidence type="ECO:0000313" key="11">
    <source>
        <dbReference type="Proteomes" id="UP000269721"/>
    </source>
</evidence>
<dbReference type="GO" id="GO:0000139">
    <property type="term" value="C:Golgi membrane"/>
    <property type="evidence" value="ECO:0007669"/>
    <property type="project" value="UniProtKB-SubCell"/>
</dbReference>
<evidence type="ECO:0000256" key="8">
    <source>
        <dbReference type="ARBA" id="ARBA00023136"/>
    </source>
</evidence>
<keyword evidence="4 9" id="KW-0812">Transmembrane</keyword>
<keyword evidence="11" id="KW-1185">Reference proteome</keyword>
<organism evidence="10 11">
    <name type="scientific">Blyttiomyces helicus</name>
    <dbReference type="NCBI Taxonomy" id="388810"/>
    <lineage>
        <taxon>Eukaryota</taxon>
        <taxon>Fungi</taxon>
        <taxon>Fungi incertae sedis</taxon>
        <taxon>Chytridiomycota</taxon>
        <taxon>Chytridiomycota incertae sedis</taxon>
        <taxon>Chytridiomycetes</taxon>
        <taxon>Chytridiomycetes incertae sedis</taxon>
        <taxon>Blyttiomyces</taxon>
    </lineage>
</organism>
<dbReference type="PANTHER" id="PTHR31646">
    <property type="entry name" value="ALPHA-1,2-MANNOSYLTRANSFERASE MNN2"/>
    <property type="match status" value="1"/>
</dbReference>
<keyword evidence="5" id="KW-0735">Signal-anchor</keyword>
<keyword evidence="3 10" id="KW-0808">Transferase</keyword>
<evidence type="ECO:0000256" key="6">
    <source>
        <dbReference type="ARBA" id="ARBA00022989"/>
    </source>
</evidence>
<dbReference type="InterPro" id="IPR029044">
    <property type="entry name" value="Nucleotide-diphossugar_trans"/>
</dbReference>
<dbReference type="AlphaFoldDB" id="A0A4V1ISH6"/>
<evidence type="ECO:0000313" key="10">
    <source>
        <dbReference type="EMBL" id="RKO93587.1"/>
    </source>
</evidence>
<evidence type="ECO:0000256" key="1">
    <source>
        <dbReference type="ARBA" id="ARBA00004323"/>
    </source>
</evidence>
<keyword evidence="10" id="KW-0328">Glycosyltransferase</keyword>
<dbReference type="Gene3D" id="3.90.550.10">
    <property type="entry name" value="Spore Coat Polysaccharide Biosynthesis Protein SpsA, Chain A"/>
    <property type="match status" value="1"/>
</dbReference>
<dbReference type="OrthoDB" id="2156260at2759"/>
<dbReference type="Proteomes" id="UP000269721">
    <property type="component" value="Unassembled WGS sequence"/>
</dbReference>
<accession>A0A4V1ISH6</accession>
<keyword evidence="6 9" id="KW-1133">Transmembrane helix</keyword>
<feature type="transmembrane region" description="Helical" evidence="9">
    <location>
        <begin position="12"/>
        <end position="31"/>
    </location>
</feature>
<comment type="subcellular location">
    <subcellularLocation>
        <location evidence="1">Golgi apparatus membrane</location>
        <topology evidence="1">Single-pass type II membrane protein</topology>
    </subcellularLocation>
</comment>
<reference evidence="11" key="1">
    <citation type="journal article" date="2018" name="Nat. Microbiol.">
        <title>Leveraging single-cell genomics to expand the fungal tree of life.</title>
        <authorList>
            <person name="Ahrendt S.R."/>
            <person name="Quandt C.A."/>
            <person name="Ciobanu D."/>
            <person name="Clum A."/>
            <person name="Salamov A."/>
            <person name="Andreopoulos B."/>
            <person name="Cheng J.F."/>
            <person name="Woyke T."/>
            <person name="Pelin A."/>
            <person name="Henrissat B."/>
            <person name="Reynolds N.K."/>
            <person name="Benny G.L."/>
            <person name="Smith M.E."/>
            <person name="James T.Y."/>
            <person name="Grigoriev I.V."/>
        </authorList>
    </citation>
    <scope>NUCLEOTIDE SEQUENCE [LARGE SCALE GENOMIC DNA]</scope>
</reference>
<dbReference type="EMBL" id="KZ994180">
    <property type="protein sequence ID" value="RKO93587.1"/>
    <property type="molecule type" value="Genomic_DNA"/>
</dbReference>
<evidence type="ECO:0000256" key="9">
    <source>
        <dbReference type="SAM" id="Phobius"/>
    </source>
</evidence>
<gene>
    <name evidence="10" type="ORF">BDK51DRAFT_34365</name>
</gene>
<evidence type="ECO:0000256" key="5">
    <source>
        <dbReference type="ARBA" id="ARBA00022968"/>
    </source>
</evidence>
<dbReference type="SUPFAM" id="SSF53448">
    <property type="entry name" value="Nucleotide-diphospho-sugar transferases"/>
    <property type="match status" value="1"/>
</dbReference>
<evidence type="ECO:0000256" key="4">
    <source>
        <dbReference type="ARBA" id="ARBA00022692"/>
    </source>
</evidence>
<dbReference type="Pfam" id="PF11051">
    <property type="entry name" value="Mannosyl_trans3"/>
    <property type="match status" value="2"/>
</dbReference>
<proteinExistence type="inferred from homology"/>
<dbReference type="GO" id="GO:0046354">
    <property type="term" value="P:mannan biosynthetic process"/>
    <property type="evidence" value="ECO:0007669"/>
    <property type="project" value="TreeGrafter"/>
</dbReference>
<comment type="similarity">
    <text evidence="2">Belongs to the MNN1/MNT family.</text>
</comment>
<keyword evidence="7" id="KW-0333">Golgi apparatus</keyword>
<keyword evidence="8 9" id="KW-0472">Membrane</keyword>
<evidence type="ECO:0000256" key="7">
    <source>
        <dbReference type="ARBA" id="ARBA00023034"/>
    </source>
</evidence>
<dbReference type="PANTHER" id="PTHR31646:SF1">
    <property type="entry name" value="ALPHA-1,2-MANNOSYLTRANSFERASE MNN2"/>
    <property type="match status" value="1"/>
</dbReference>
<evidence type="ECO:0000256" key="3">
    <source>
        <dbReference type="ARBA" id="ARBA00022679"/>
    </source>
</evidence>
<dbReference type="InterPro" id="IPR022751">
    <property type="entry name" value="Alpha_mannosyltransferase"/>
</dbReference>